<dbReference type="AlphaFoldDB" id="A0A7K4I2E1"/>
<dbReference type="InterPro" id="IPR018060">
    <property type="entry name" value="HTH_AraC"/>
</dbReference>
<sequence length="287" mass="33018">MELIAHITQDIRYVVEHKEHQSSQIQPFHLSSFHLKHSVLIRITGGNAQFFFDLNETLPQMIYSDDIIYIEKGCTFSFNHKKTLKSDHVQVIELTEDVLKRALPVCTYISPVEHRKLPGRMSKYYSVKSEHSLDNTFEYICRNATAKIIDKTKMVSSVCYLLSVFTKHHGFIDSLERAMSSSYSERIHKIISSDIKCKWTLQLCAKKLHVSIAALKRKLQKEGSSFRTVYLDTRMCHALNLIKKSSKSVAEVAYESGFRSSSSFCTAFRKYYGITPTKVNKTLQNKA</sequence>
<accession>A0A7K4I2E1</accession>
<dbReference type="InterPro" id="IPR018062">
    <property type="entry name" value="HTH_AraC-typ_CS"/>
</dbReference>
<proteinExistence type="predicted"/>
<protein>
    <submittedName>
        <fullName evidence="4">Helix-turn-helix domain-containing protein</fullName>
    </submittedName>
</protein>
<keyword evidence="2" id="KW-0238">DNA-binding</keyword>
<reference evidence="4 5" key="1">
    <citation type="submission" date="2020-06" db="EMBL/GenBank/DDBJ databases">
        <title>REHAB project genomes.</title>
        <authorList>
            <person name="Shaw L.P."/>
        </authorList>
    </citation>
    <scope>NUCLEOTIDE SEQUENCE [LARGE SCALE GENOMIC DNA]</scope>
    <source>
        <strain evidence="4 5">RHB28-C13</strain>
    </source>
</reference>
<evidence type="ECO:0000256" key="1">
    <source>
        <dbReference type="ARBA" id="ARBA00023015"/>
    </source>
</evidence>
<keyword evidence="3" id="KW-0804">Transcription</keyword>
<evidence type="ECO:0000313" key="4">
    <source>
        <dbReference type="EMBL" id="QLN00433.1"/>
    </source>
</evidence>
<dbReference type="RefSeq" id="WP_000419008.1">
    <property type="nucleotide sequence ID" value="NZ_CABMNR010000001.1"/>
</dbReference>
<dbReference type="PRINTS" id="PR00032">
    <property type="entry name" value="HTHARAC"/>
</dbReference>
<dbReference type="PROSITE" id="PS01124">
    <property type="entry name" value="HTH_ARAC_FAMILY_2"/>
    <property type="match status" value="1"/>
</dbReference>
<gene>
    <name evidence="4" type="ORF">HVY52_11690</name>
</gene>
<organism evidence="4 5">
    <name type="scientific">Escherichia fergusonii</name>
    <dbReference type="NCBI Taxonomy" id="564"/>
    <lineage>
        <taxon>Bacteria</taxon>
        <taxon>Pseudomonadati</taxon>
        <taxon>Pseudomonadota</taxon>
        <taxon>Gammaproteobacteria</taxon>
        <taxon>Enterobacterales</taxon>
        <taxon>Enterobacteriaceae</taxon>
        <taxon>Escherichia</taxon>
    </lineage>
</organism>
<dbReference type="Gene3D" id="1.10.10.60">
    <property type="entry name" value="Homeodomain-like"/>
    <property type="match status" value="1"/>
</dbReference>
<dbReference type="GeneID" id="75057389"/>
<dbReference type="SMART" id="SM00342">
    <property type="entry name" value="HTH_ARAC"/>
    <property type="match status" value="1"/>
</dbReference>
<dbReference type="Pfam" id="PF12833">
    <property type="entry name" value="HTH_18"/>
    <property type="match status" value="1"/>
</dbReference>
<dbReference type="PANTHER" id="PTHR47894:SF4">
    <property type="entry name" value="HTH-TYPE TRANSCRIPTIONAL REGULATOR GADX"/>
    <property type="match status" value="1"/>
</dbReference>
<dbReference type="GO" id="GO:0000976">
    <property type="term" value="F:transcription cis-regulatory region binding"/>
    <property type="evidence" value="ECO:0007669"/>
    <property type="project" value="TreeGrafter"/>
</dbReference>
<keyword evidence="1" id="KW-0805">Transcription regulation</keyword>
<dbReference type="PROSITE" id="PS00041">
    <property type="entry name" value="HTH_ARAC_FAMILY_1"/>
    <property type="match status" value="1"/>
</dbReference>
<evidence type="ECO:0000313" key="5">
    <source>
        <dbReference type="Proteomes" id="UP000510927"/>
    </source>
</evidence>
<dbReference type="EMBL" id="CP055675">
    <property type="protein sequence ID" value="QLN00433.1"/>
    <property type="molecule type" value="Genomic_DNA"/>
</dbReference>
<name>A0A7K4I2E1_ESCFE</name>
<dbReference type="SUPFAM" id="SSF46689">
    <property type="entry name" value="Homeodomain-like"/>
    <property type="match status" value="1"/>
</dbReference>
<evidence type="ECO:0000256" key="3">
    <source>
        <dbReference type="ARBA" id="ARBA00023163"/>
    </source>
</evidence>
<evidence type="ECO:0000256" key="2">
    <source>
        <dbReference type="ARBA" id="ARBA00023125"/>
    </source>
</evidence>
<dbReference type="PANTHER" id="PTHR47894">
    <property type="entry name" value="HTH-TYPE TRANSCRIPTIONAL REGULATOR GADX"/>
    <property type="match status" value="1"/>
</dbReference>
<dbReference type="InterPro" id="IPR009057">
    <property type="entry name" value="Homeodomain-like_sf"/>
</dbReference>
<dbReference type="GO" id="GO:0003700">
    <property type="term" value="F:DNA-binding transcription factor activity"/>
    <property type="evidence" value="ECO:0007669"/>
    <property type="project" value="InterPro"/>
</dbReference>
<dbReference type="Proteomes" id="UP000510927">
    <property type="component" value="Chromosome"/>
</dbReference>
<dbReference type="InterPro" id="IPR020449">
    <property type="entry name" value="Tscrpt_reg_AraC-type_HTH"/>
</dbReference>
<dbReference type="GO" id="GO:0005829">
    <property type="term" value="C:cytosol"/>
    <property type="evidence" value="ECO:0007669"/>
    <property type="project" value="TreeGrafter"/>
</dbReference>